<evidence type="ECO:0000256" key="1">
    <source>
        <dbReference type="SAM" id="SignalP"/>
    </source>
</evidence>
<accession>A0A6A4BV44</accession>
<evidence type="ECO:0000313" key="4">
    <source>
        <dbReference type="EMBL" id="KAE9280129.1"/>
    </source>
</evidence>
<dbReference type="Proteomes" id="UP000429607">
    <property type="component" value="Unassembled WGS sequence"/>
</dbReference>
<name>A0A6A4BV44_9STRA</name>
<keyword evidence="1" id="KW-0732">Signal</keyword>
<evidence type="ECO:0000313" key="2">
    <source>
        <dbReference type="EMBL" id="KAE8963334.1"/>
    </source>
</evidence>
<dbReference type="Proteomes" id="UP000435112">
    <property type="component" value="Unassembled WGS sequence"/>
</dbReference>
<evidence type="ECO:0000313" key="3">
    <source>
        <dbReference type="EMBL" id="KAE8971240.1"/>
    </source>
</evidence>
<feature type="chain" id="PRO_5036167111" description="Secreted protein" evidence="1">
    <location>
        <begin position="16"/>
        <end position="80"/>
    </location>
</feature>
<organism evidence="4 6">
    <name type="scientific">Phytophthora rubi</name>
    <dbReference type="NCBI Taxonomy" id="129364"/>
    <lineage>
        <taxon>Eukaryota</taxon>
        <taxon>Sar</taxon>
        <taxon>Stramenopiles</taxon>
        <taxon>Oomycota</taxon>
        <taxon>Peronosporomycetes</taxon>
        <taxon>Peronosporales</taxon>
        <taxon>Peronosporaceae</taxon>
        <taxon>Phytophthora</taxon>
    </lineage>
</organism>
<sequence>MTQLLTLFFCHCCRGATLPCNLTQISVCAVLLHMEIIPPNRCVAAFRGYCLHTDRHVGGVTRKKLNVVNIFRVQMSPRSA</sequence>
<proteinExistence type="predicted"/>
<feature type="signal peptide" evidence="1">
    <location>
        <begin position="1"/>
        <end position="15"/>
    </location>
</feature>
<dbReference type="EMBL" id="QXFT01004121">
    <property type="protein sequence ID" value="KAE9280129.1"/>
    <property type="molecule type" value="Genomic_DNA"/>
</dbReference>
<evidence type="ECO:0000313" key="7">
    <source>
        <dbReference type="Proteomes" id="UP000435112"/>
    </source>
</evidence>
<protein>
    <recommendedName>
        <fullName evidence="8">Secreted protein</fullName>
    </recommendedName>
</protein>
<dbReference type="Proteomes" id="UP000434957">
    <property type="component" value="Unassembled WGS sequence"/>
</dbReference>
<gene>
    <name evidence="3" type="ORF">PR001_g26948</name>
    <name evidence="2" type="ORF">PR002_g29317</name>
    <name evidence="4" type="ORF">PR003_g28043</name>
</gene>
<dbReference type="EMBL" id="QXFV01004172">
    <property type="protein sequence ID" value="KAE8971240.1"/>
    <property type="molecule type" value="Genomic_DNA"/>
</dbReference>
<keyword evidence="6" id="KW-1185">Reference proteome</keyword>
<comment type="caution">
    <text evidence="4">The sequence shown here is derived from an EMBL/GenBank/DDBJ whole genome shotgun (WGS) entry which is preliminary data.</text>
</comment>
<dbReference type="AlphaFoldDB" id="A0A6A4BV44"/>
<evidence type="ECO:0008006" key="8">
    <source>
        <dbReference type="Google" id="ProtNLM"/>
    </source>
</evidence>
<evidence type="ECO:0000313" key="5">
    <source>
        <dbReference type="Proteomes" id="UP000429607"/>
    </source>
</evidence>
<evidence type="ECO:0000313" key="6">
    <source>
        <dbReference type="Proteomes" id="UP000434957"/>
    </source>
</evidence>
<dbReference type="EMBL" id="QXFU01005710">
    <property type="protein sequence ID" value="KAE8963334.1"/>
    <property type="molecule type" value="Genomic_DNA"/>
</dbReference>
<reference evidence="4 6" key="1">
    <citation type="submission" date="2018-08" db="EMBL/GenBank/DDBJ databases">
        <title>Genomic investigation of the strawberry pathogen Phytophthora fragariae indicates pathogenicity is determined by transcriptional variation in three key races.</title>
        <authorList>
            <person name="Adams T.M."/>
            <person name="Armitage A.D."/>
            <person name="Sobczyk M.K."/>
            <person name="Bates H.J."/>
            <person name="Dunwell J.M."/>
            <person name="Nellist C.F."/>
            <person name="Harrison R.J."/>
        </authorList>
    </citation>
    <scope>NUCLEOTIDE SEQUENCE [LARGE SCALE GENOMIC DNA]</scope>
    <source>
        <strain evidence="3 5">SCRP249</strain>
        <strain evidence="2 7">SCRP324</strain>
        <strain evidence="4 6">SCRP333</strain>
    </source>
</reference>